<name>A0A183EBS4_9BILA</name>
<evidence type="ECO:0000313" key="2">
    <source>
        <dbReference type="EMBL" id="VDN31689.1"/>
    </source>
</evidence>
<evidence type="ECO:0000313" key="4">
    <source>
        <dbReference type="WBParaSite" id="GPUH_0001844001-mRNA-1"/>
    </source>
</evidence>
<dbReference type="EMBL" id="UYRT01086733">
    <property type="protein sequence ID" value="VDN31689.1"/>
    <property type="molecule type" value="Genomic_DNA"/>
</dbReference>
<sequence>MNKGVVLVMAIFSGTSGQRQFYNCYLSGDATGHSSWCGDNVKDEVDITDPQAVMEGAMKFAEKQNKLLWDPMTWTVTPMSPAPSPPMPAGEIPLSFAPLFPSPALSHPNGTVEERTVSAFSPISPGQLVSSGSFPGVVASSAPGPLFSAPVVLNTNQILAPSPIILKGLQKTPSFAVRNAKDDSMQTPSASPLAPLSVQKIQLTPDISSTLSEGSNIHHGDLAAVAVTKLPVTDQNLLPVFGNSRLAIPKTSRGAAVQQATNHTQKLTMTTGRRAYKINRFSRFPKLFGKILPTSIFKSRNATTELLSDLKKRNHFYGRMLLPASHSEKPVENSVNITVRRFLTPTRLTLNRSPAAFTSREGPNETDEHKQQLASSGMKAQK</sequence>
<reference evidence="2 3" key="2">
    <citation type="submission" date="2018-11" db="EMBL/GenBank/DDBJ databases">
        <authorList>
            <consortium name="Pathogen Informatics"/>
        </authorList>
    </citation>
    <scope>NUCLEOTIDE SEQUENCE [LARGE SCALE GENOMIC DNA]</scope>
</reference>
<protein>
    <submittedName>
        <fullName evidence="4">Proline-rich protein 36-like</fullName>
    </submittedName>
</protein>
<feature type="compositionally biased region" description="Basic and acidic residues" evidence="1">
    <location>
        <begin position="362"/>
        <end position="371"/>
    </location>
</feature>
<dbReference type="WBParaSite" id="GPUH_0001844001-mRNA-1">
    <property type="protein sequence ID" value="GPUH_0001844001-mRNA-1"/>
    <property type="gene ID" value="GPUH_0001844001"/>
</dbReference>
<accession>A0A183EBS4</accession>
<organism evidence="4">
    <name type="scientific">Gongylonema pulchrum</name>
    <dbReference type="NCBI Taxonomy" id="637853"/>
    <lineage>
        <taxon>Eukaryota</taxon>
        <taxon>Metazoa</taxon>
        <taxon>Ecdysozoa</taxon>
        <taxon>Nematoda</taxon>
        <taxon>Chromadorea</taxon>
        <taxon>Rhabditida</taxon>
        <taxon>Spirurina</taxon>
        <taxon>Spiruromorpha</taxon>
        <taxon>Spiruroidea</taxon>
        <taxon>Gongylonematidae</taxon>
        <taxon>Gongylonema</taxon>
    </lineage>
</organism>
<evidence type="ECO:0000313" key="3">
    <source>
        <dbReference type="Proteomes" id="UP000271098"/>
    </source>
</evidence>
<dbReference type="Proteomes" id="UP000271098">
    <property type="component" value="Unassembled WGS sequence"/>
</dbReference>
<dbReference type="OrthoDB" id="5859420at2759"/>
<feature type="region of interest" description="Disordered" evidence="1">
    <location>
        <begin position="352"/>
        <end position="382"/>
    </location>
</feature>
<proteinExistence type="predicted"/>
<keyword evidence="3" id="KW-1185">Reference proteome</keyword>
<reference evidence="4" key="1">
    <citation type="submission" date="2016-06" db="UniProtKB">
        <authorList>
            <consortium name="WormBaseParasite"/>
        </authorList>
    </citation>
    <scope>IDENTIFICATION</scope>
</reference>
<gene>
    <name evidence="2" type="ORF">GPUH_LOCUS18415</name>
</gene>
<dbReference type="AlphaFoldDB" id="A0A183EBS4"/>
<evidence type="ECO:0000256" key="1">
    <source>
        <dbReference type="SAM" id="MobiDB-lite"/>
    </source>
</evidence>